<reference evidence="2 3" key="1">
    <citation type="submission" date="2017-02" db="EMBL/GenBank/DDBJ databases">
        <authorList>
            <person name="Peterson S.W."/>
        </authorList>
    </citation>
    <scope>NUCLEOTIDE SEQUENCE [LARGE SCALE GENOMIC DNA]</scope>
    <source>
        <strain evidence="2 3">DSM 45154</strain>
    </source>
</reference>
<keyword evidence="3" id="KW-1185">Reference proteome</keyword>
<dbReference type="Proteomes" id="UP000190637">
    <property type="component" value="Unassembled WGS sequence"/>
</dbReference>
<organism evidence="2 3">
    <name type="scientific">Marinactinospora thermotolerans DSM 45154</name>
    <dbReference type="NCBI Taxonomy" id="1122192"/>
    <lineage>
        <taxon>Bacteria</taxon>
        <taxon>Bacillati</taxon>
        <taxon>Actinomycetota</taxon>
        <taxon>Actinomycetes</taxon>
        <taxon>Streptosporangiales</taxon>
        <taxon>Nocardiopsidaceae</taxon>
        <taxon>Marinactinospora</taxon>
    </lineage>
</organism>
<protein>
    <submittedName>
        <fullName evidence="2">Uncharacterized protein</fullName>
    </submittedName>
</protein>
<dbReference type="AlphaFoldDB" id="A0A1T4RQ39"/>
<feature type="region of interest" description="Disordered" evidence="1">
    <location>
        <begin position="1"/>
        <end position="73"/>
    </location>
</feature>
<evidence type="ECO:0000313" key="3">
    <source>
        <dbReference type="Proteomes" id="UP000190637"/>
    </source>
</evidence>
<feature type="compositionally biased region" description="Basic and acidic residues" evidence="1">
    <location>
        <begin position="27"/>
        <end position="42"/>
    </location>
</feature>
<sequence length="73" mass="8087">MSPIEIVAGPHATRPAHASGMSRGRRRADENRRAPRPQDRVSARPRATRFPDPWTDNGAVPLAPHFTPLEKTP</sequence>
<accession>A0A1T4RQ39</accession>
<evidence type="ECO:0000256" key="1">
    <source>
        <dbReference type="SAM" id="MobiDB-lite"/>
    </source>
</evidence>
<dbReference type="STRING" id="1122192.SAMN02745673_02869"/>
<evidence type="ECO:0000313" key="2">
    <source>
        <dbReference type="EMBL" id="SKA17916.1"/>
    </source>
</evidence>
<proteinExistence type="predicted"/>
<name>A0A1T4RQ39_9ACTN</name>
<dbReference type="EMBL" id="FUWS01000007">
    <property type="protein sequence ID" value="SKA17916.1"/>
    <property type="molecule type" value="Genomic_DNA"/>
</dbReference>
<gene>
    <name evidence="2" type="ORF">SAMN02745673_02869</name>
</gene>